<accession>A0A6C1B382</accession>
<gene>
    <name evidence="1" type="ORF">G3580_10405</name>
</gene>
<dbReference type="RefSeq" id="WP_173765257.1">
    <property type="nucleotide sequence ID" value="NZ_CP048836.1"/>
</dbReference>
<evidence type="ECO:0000313" key="1">
    <source>
        <dbReference type="EMBL" id="QID18017.1"/>
    </source>
</evidence>
<organism evidence="1 2">
    <name type="scientific">Nitrogeniibacter mangrovi</name>
    <dbReference type="NCBI Taxonomy" id="2016596"/>
    <lineage>
        <taxon>Bacteria</taxon>
        <taxon>Pseudomonadati</taxon>
        <taxon>Pseudomonadota</taxon>
        <taxon>Betaproteobacteria</taxon>
        <taxon>Rhodocyclales</taxon>
        <taxon>Zoogloeaceae</taxon>
        <taxon>Nitrogeniibacter</taxon>
    </lineage>
</organism>
<name>A0A6C1B382_9RHOO</name>
<protein>
    <submittedName>
        <fullName evidence="1">Uncharacterized protein</fullName>
    </submittedName>
</protein>
<evidence type="ECO:0000313" key="2">
    <source>
        <dbReference type="Proteomes" id="UP000501991"/>
    </source>
</evidence>
<dbReference type="Proteomes" id="UP000501991">
    <property type="component" value="Chromosome"/>
</dbReference>
<sequence>MLAYAKAEKGLAEIETRAFGLSPKLRRVLILIDGQRTLESLKSMLGFDELEKMLDELTHQGFIEAVASGHDGGGEAADVAADPDAALANLPESRPAGDLDKAKNFIINTLVHFHGQYTKLDLMRAVKACDSHGALRALYADWVRCMHESRQAEKRLPELTEQLLAVI</sequence>
<keyword evidence="2" id="KW-1185">Reference proteome</keyword>
<reference evidence="1 2" key="1">
    <citation type="submission" date="2020-02" db="EMBL/GenBank/DDBJ databases">
        <title>Nitrogenibacter mangrovi gen. nov., sp. nov. isolated from mangrove sediment, a denitrifying betaproteobacterium.</title>
        <authorList>
            <person name="Liao H."/>
            <person name="Tian Y."/>
        </authorList>
    </citation>
    <scope>NUCLEOTIDE SEQUENCE [LARGE SCALE GENOMIC DNA]</scope>
    <source>
        <strain evidence="1 2">M9-3-2</strain>
    </source>
</reference>
<dbReference type="AlphaFoldDB" id="A0A6C1B382"/>
<proteinExistence type="predicted"/>
<dbReference type="KEGG" id="azq:G3580_10405"/>
<dbReference type="EMBL" id="CP048836">
    <property type="protein sequence ID" value="QID18017.1"/>
    <property type="molecule type" value="Genomic_DNA"/>
</dbReference>